<name>A0ABY5ZG69_9ACTN</name>
<reference evidence="1" key="1">
    <citation type="submission" date="2021-04" db="EMBL/GenBank/DDBJ databases">
        <title>Biosynthetic gene clusters of Dactylosporangioum roseum.</title>
        <authorList>
            <person name="Hartkoorn R.C."/>
            <person name="Beaudoing E."/>
            <person name="Hot D."/>
            <person name="Moureu S."/>
        </authorList>
    </citation>
    <scope>NUCLEOTIDE SEQUENCE</scope>
    <source>
        <strain evidence="1">NRRL B-16295</strain>
    </source>
</reference>
<protein>
    <submittedName>
        <fullName evidence="1">Uncharacterized protein</fullName>
    </submittedName>
</protein>
<dbReference type="InterPro" id="IPR046030">
    <property type="entry name" value="DUF5988"/>
</dbReference>
<evidence type="ECO:0000313" key="1">
    <source>
        <dbReference type="EMBL" id="UWZ39269.1"/>
    </source>
</evidence>
<proteinExistence type="predicted"/>
<organism evidence="1 2">
    <name type="scientific">Dactylosporangium roseum</name>
    <dbReference type="NCBI Taxonomy" id="47989"/>
    <lineage>
        <taxon>Bacteria</taxon>
        <taxon>Bacillati</taxon>
        <taxon>Actinomycetota</taxon>
        <taxon>Actinomycetes</taxon>
        <taxon>Micromonosporales</taxon>
        <taxon>Micromonosporaceae</taxon>
        <taxon>Dactylosporangium</taxon>
    </lineage>
</organism>
<accession>A0ABY5ZG69</accession>
<dbReference type="RefSeq" id="WP_260728669.1">
    <property type="nucleotide sequence ID" value="NZ_BAAABS010000015.1"/>
</dbReference>
<dbReference type="EMBL" id="CP073721">
    <property type="protein sequence ID" value="UWZ39269.1"/>
    <property type="molecule type" value="Genomic_DNA"/>
</dbReference>
<sequence length="75" mass="8577">MRESSPVGTDVVEAILKGGPDSFPIELRTCRVSRETDRIKVLHGNGYEHFEREPVEAVTNDAVIFRWTYQTRIAE</sequence>
<dbReference type="Proteomes" id="UP001058271">
    <property type="component" value="Chromosome"/>
</dbReference>
<dbReference type="Pfam" id="PF19450">
    <property type="entry name" value="DUF5988"/>
    <property type="match status" value="1"/>
</dbReference>
<gene>
    <name evidence="1" type="ORF">Drose_14145</name>
</gene>
<keyword evidence="2" id="KW-1185">Reference proteome</keyword>
<evidence type="ECO:0000313" key="2">
    <source>
        <dbReference type="Proteomes" id="UP001058271"/>
    </source>
</evidence>